<evidence type="ECO:0000256" key="6">
    <source>
        <dbReference type="SAM" id="MobiDB-lite"/>
    </source>
</evidence>
<evidence type="ECO:0000259" key="8">
    <source>
        <dbReference type="SMART" id="SM00563"/>
    </source>
</evidence>
<evidence type="ECO:0000313" key="10">
    <source>
        <dbReference type="Proteomes" id="UP000766336"/>
    </source>
</evidence>
<feature type="region of interest" description="Disordered" evidence="6">
    <location>
        <begin position="1"/>
        <end position="26"/>
    </location>
</feature>
<dbReference type="PANTHER" id="PTHR10434:SF64">
    <property type="entry name" value="1-ACYL-SN-GLYCEROL-3-PHOSPHATE ACYLTRANSFERASE-RELATED"/>
    <property type="match status" value="1"/>
</dbReference>
<evidence type="ECO:0000256" key="7">
    <source>
        <dbReference type="SAM" id="Phobius"/>
    </source>
</evidence>
<keyword evidence="2" id="KW-0444">Lipid biosynthesis</keyword>
<reference evidence="9 10" key="1">
    <citation type="submission" date="2021-05" db="EMBL/GenBank/DDBJ databases">
        <title>Roseococcus sp. XZZS9, whole genome shotgun sequencing project.</title>
        <authorList>
            <person name="Zhao G."/>
            <person name="Shen L."/>
        </authorList>
    </citation>
    <scope>NUCLEOTIDE SEQUENCE [LARGE SCALE GENOMIC DNA]</scope>
    <source>
        <strain evidence="9 10">XZZS9</strain>
    </source>
</reference>
<comment type="caution">
    <text evidence="9">The sequence shown here is derived from an EMBL/GenBank/DDBJ whole genome shotgun (WGS) entry which is preliminary data.</text>
</comment>
<evidence type="ECO:0000256" key="1">
    <source>
        <dbReference type="ARBA" id="ARBA00005189"/>
    </source>
</evidence>
<feature type="domain" description="Phospholipid/glycerol acyltransferase" evidence="8">
    <location>
        <begin position="113"/>
        <end position="223"/>
    </location>
</feature>
<keyword evidence="10" id="KW-1185">Reference proteome</keyword>
<dbReference type="PANTHER" id="PTHR10434">
    <property type="entry name" value="1-ACYL-SN-GLYCEROL-3-PHOSPHATE ACYLTRANSFERASE"/>
    <property type="match status" value="1"/>
</dbReference>
<gene>
    <name evidence="9" type="ORF">KHU32_05990</name>
</gene>
<comment type="pathway">
    <text evidence="1">Lipid metabolism.</text>
</comment>
<dbReference type="GO" id="GO:0016746">
    <property type="term" value="F:acyltransferase activity"/>
    <property type="evidence" value="ECO:0007669"/>
    <property type="project" value="UniProtKB-KW"/>
</dbReference>
<proteinExistence type="predicted"/>
<keyword evidence="3" id="KW-0808">Transferase</keyword>
<feature type="transmembrane region" description="Helical" evidence="7">
    <location>
        <begin position="57"/>
        <end position="77"/>
    </location>
</feature>
<dbReference type="Pfam" id="PF01553">
    <property type="entry name" value="Acyltransferase"/>
    <property type="match status" value="1"/>
</dbReference>
<evidence type="ECO:0000256" key="5">
    <source>
        <dbReference type="ARBA" id="ARBA00023315"/>
    </source>
</evidence>
<dbReference type="Proteomes" id="UP000766336">
    <property type="component" value="Unassembled WGS sequence"/>
</dbReference>
<dbReference type="SUPFAM" id="SSF69593">
    <property type="entry name" value="Glycerol-3-phosphate (1)-acyltransferase"/>
    <property type="match status" value="1"/>
</dbReference>
<dbReference type="SMART" id="SM00563">
    <property type="entry name" value="PlsC"/>
    <property type="match status" value="1"/>
</dbReference>
<keyword evidence="5 9" id="KW-0012">Acyltransferase</keyword>
<protein>
    <submittedName>
        <fullName evidence="9">1-acyl-sn-glycerol-3-phosphate acyltransferase</fullName>
    </submittedName>
</protein>
<evidence type="ECO:0000256" key="2">
    <source>
        <dbReference type="ARBA" id="ARBA00022516"/>
    </source>
</evidence>
<name>A0ABS5QAE7_9PROT</name>
<keyword evidence="7" id="KW-0812">Transmembrane</keyword>
<evidence type="ECO:0000256" key="3">
    <source>
        <dbReference type="ARBA" id="ARBA00022679"/>
    </source>
</evidence>
<keyword evidence="7" id="KW-1133">Transmembrane helix</keyword>
<evidence type="ECO:0000313" key="9">
    <source>
        <dbReference type="EMBL" id="MBS7810478.1"/>
    </source>
</evidence>
<dbReference type="InterPro" id="IPR002123">
    <property type="entry name" value="Plipid/glycerol_acylTrfase"/>
</dbReference>
<keyword evidence="4" id="KW-0443">Lipid metabolism</keyword>
<dbReference type="EMBL" id="JAHCDA010000001">
    <property type="protein sequence ID" value="MBS7810478.1"/>
    <property type="molecule type" value="Genomic_DNA"/>
</dbReference>
<accession>A0ABS5QAE7</accession>
<feature type="compositionally biased region" description="Basic residues" evidence="6">
    <location>
        <begin position="17"/>
        <end position="26"/>
    </location>
</feature>
<evidence type="ECO:0000256" key="4">
    <source>
        <dbReference type="ARBA" id="ARBA00023098"/>
    </source>
</evidence>
<organism evidence="9 10">
    <name type="scientific">Roseococcus pinisoli</name>
    <dbReference type="NCBI Taxonomy" id="2835040"/>
    <lineage>
        <taxon>Bacteria</taxon>
        <taxon>Pseudomonadati</taxon>
        <taxon>Pseudomonadota</taxon>
        <taxon>Alphaproteobacteria</taxon>
        <taxon>Acetobacterales</taxon>
        <taxon>Roseomonadaceae</taxon>
        <taxon>Roseococcus</taxon>
    </lineage>
</organism>
<sequence>MSQDAAAAPSIATGKPERRRPQRAKPIRFRPRLPGQAWNDVLGDRPLGGRLRAARRLLTVLLFTLFCIPIQAVLLQFRGAAKNRFARFYFRTMCRLIGLKLRVVGTPANKPRTLYVSNHTSWLDILVLGATVDARFVSKAEVATWPVIGWVARLGRSVFVSRSRGRTGTEAQELRVRLEEGDSLVLFPEGTTSDGARVLPFRSSFFSVAGAAAQIQPVTVVYDRLGGLPIGRRDRPLFAWYGDMETASHAWRLLRRTGTRASVVLGESINPEAMPDRKALAARIGHSVTATAAALRQNRDVLPRAA</sequence>
<dbReference type="CDD" id="cd07989">
    <property type="entry name" value="LPLAT_AGPAT-like"/>
    <property type="match status" value="1"/>
</dbReference>
<keyword evidence="7" id="KW-0472">Membrane</keyword>
<dbReference type="RefSeq" id="WP_213669091.1">
    <property type="nucleotide sequence ID" value="NZ_JAHCDA010000001.1"/>
</dbReference>